<protein>
    <recommendedName>
        <fullName evidence="1">RNA helicase</fullName>
        <ecNumber evidence="1">3.6.4.13</ecNumber>
    </recommendedName>
</protein>
<accession>A0A0N5ADR4</accession>
<dbReference type="InterPro" id="IPR001650">
    <property type="entry name" value="Helicase_C-like"/>
</dbReference>
<dbReference type="Pfam" id="PF00271">
    <property type="entry name" value="Helicase_C"/>
    <property type="match status" value="1"/>
</dbReference>
<dbReference type="PANTHER" id="PTHR47958">
    <property type="entry name" value="ATP-DEPENDENT RNA HELICASE DBP3"/>
    <property type="match status" value="1"/>
</dbReference>
<feature type="region of interest" description="Disordered" evidence="8">
    <location>
        <begin position="70"/>
        <end position="177"/>
    </location>
</feature>
<feature type="domain" description="Helicase C-terminal" evidence="10">
    <location>
        <begin position="510"/>
        <end position="654"/>
    </location>
</feature>
<evidence type="ECO:0000259" key="10">
    <source>
        <dbReference type="PROSITE" id="PS51194"/>
    </source>
</evidence>
<dbReference type="CDD" id="cd17952">
    <property type="entry name" value="DEADc_DDX42"/>
    <property type="match status" value="1"/>
</dbReference>
<dbReference type="SMART" id="SM00487">
    <property type="entry name" value="DEXDc"/>
    <property type="match status" value="1"/>
</dbReference>
<feature type="domain" description="Helicase ATP-binding" evidence="9">
    <location>
        <begin position="307"/>
        <end position="482"/>
    </location>
</feature>
<evidence type="ECO:0000256" key="8">
    <source>
        <dbReference type="SAM" id="MobiDB-lite"/>
    </source>
</evidence>
<feature type="region of interest" description="Disordered" evidence="8">
    <location>
        <begin position="666"/>
        <end position="698"/>
    </location>
</feature>
<dbReference type="InterPro" id="IPR000629">
    <property type="entry name" value="RNA-helicase_DEAD-box_CS"/>
</dbReference>
<keyword evidence="5" id="KW-0067">ATP-binding</keyword>
<dbReference type="GO" id="GO:0005524">
    <property type="term" value="F:ATP binding"/>
    <property type="evidence" value="ECO:0007669"/>
    <property type="project" value="UniProtKB-KW"/>
</dbReference>
<keyword evidence="4" id="KW-0347">Helicase</keyword>
<feature type="compositionally biased region" description="Polar residues" evidence="8">
    <location>
        <begin position="687"/>
        <end position="698"/>
    </location>
</feature>
<reference evidence="13" key="1">
    <citation type="submission" date="2017-02" db="UniProtKB">
        <authorList>
            <consortium name="WormBaseParasite"/>
        </authorList>
    </citation>
    <scope>IDENTIFICATION</scope>
</reference>
<dbReference type="PROSITE" id="PS51195">
    <property type="entry name" value="Q_MOTIF"/>
    <property type="match status" value="1"/>
</dbReference>
<dbReference type="InterPro" id="IPR027417">
    <property type="entry name" value="P-loop_NTPase"/>
</dbReference>
<evidence type="ECO:0000256" key="6">
    <source>
        <dbReference type="ARBA" id="ARBA00047984"/>
    </source>
</evidence>
<evidence type="ECO:0000313" key="13">
    <source>
        <dbReference type="WBParaSite" id="SMUV_0000233101-mRNA-1"/>
    </source>
</evidence>
<feature type="region of interest" description="Disordered" evidence="8">
    <location>
        <begin position="1"/>
        <end position="46"/>
    </location>
</feature>
<comment type="catalytic activity">
    <reaction evidence="6">
        <text>ATP + H2O = ADP + phosphate + H(+)</text>
        <dbReference type="Rhea" id="RHEA:13065"/>
        <dbReference type="ChEBI" id="CHEBI:15377"/>
        <dbReference type="ChEBI" id="CHEBI:15378"/>
        <dbReference type="ChEBI" id="CHEBI:30616"/>
        <dbReference type="ChEBI" id="CHEBI:43474"/>
        <dbReference type="ChEBI" id="CHEBI:456216"/>
        <dbReference type="EC" id="3.6.4.13"/>
    </reaction>
</comment>
<dbReference type="GO" id="GO:0043186">
    <property type="term" value="C:P granule"/>
    <property type="evidence" value="ECO:0007669"/>
    <property type="project" value="UniProtKB-ARBA"/>
</dbReference>
<evidence type="ECO:0000259" key="11">
    <source>
        <dbReference type="PROSITE" id="PS51195"/>
    </source>
</evidence>
<organism evidence="12 13">
    <name type="scientific">Syphacia muris</name>
    <dbReference type="NCBI Taxonomy" id="451379"/>
    <lineage>
        <taxon>Eukaryota</taxon>
        <taxon>Metazoa</taxon>
        <taxon>Ecdysozoa</taxon>
        <taxon>Nematoda</taxon>
        <taxon>Chromadorea</taxon>
        <taxon>Rhabditida</taxon>
        <taxon>Spirurina</taxon>
        <taxon>Oxyuridomorpha</taxon>
        <taxon>Oxyuroidea</taxon>
        <taxon>Oxyuridae</taxon>
        <taxon>Syphacia</taxon>
    </lineage>
</organism>
<dbReference type="FunFam" id="3.40.50.300:FF:000079">
    <property type="entry name" value="probable ATP-dependent RNA helicase DDX17"/>
    <property type="match status" value="1"/>
</dbReference>
<dbReference type="PROSITE" id="PS51192">
    <property type="entry name" value="HELICASE_ATP_BIND_1"/>
    <property type="match status" value="1"/>
</dbReference>
<dbReference type="STRING" id="451379.A0A0N5ADR4"/>
<dbReference type="SMART" id="SM00490">
    <property type="entry name" value="HELICc"/>
    <property type="match status" value="1"/>
</dbReference>
<feature type="compositionally biased region" description="Low complexity" evidence="8">
    <location>
        <begin position="71"/>
        <end position="81"/>
    </location>
</feature>
<name>A0A0N5ADR4_9BILA</name>
<feature type="compositionally biased region" description="Polar residues" evidence="8">
    <location>
        <begin position="789"/>
        <end position="808"/>
    </location>
</feature>
<dbReference type="PROSITE" id="PS51194">
    <property type="entry name" value="HELICASE_CTER"/>
    <property type="match status" value="1"/>
</dbReference>
<evidence type="ECO:0000256" key="2">
    <source>
        <dbReference type="ARBA" id="ARBA00022741"/>
    </source>
</evidence>
<sequence length="824" mass="91707">MWRPSRAGRMPYSTNYNDVPEPTVRFPNTSGHMGCVPPPASLTQPNAAGYSSLVAKEIERQKEAEYAALMAGGSKATAGKTGPRKRNIYDDEYLEKESDDEELAYQPAPDSPTAKNDSKSGDEDDPLDAFMAGVDKQAKADKDESLKKDKERNLKIEKGNFAEDEDSRKKGLGRADIDEEDMQESYFKFLEEKKTSAQDEEEEYEYDEDGNIIWTWKKVIDPLPSIDHSTIDYAPFNKNFYEEHEQIRAMTSLKAFELRSRLNLKVAGLNPQKPVSSFAHFGFDEALMNVIRKSEYEHPTAIQAQAVPSALSGRDVLGIAKTGSGKTVAYLWPAIVHIMDQPELKEGDGPIALIVVPTRELAIQVYQEAKRFCKVYNISTVCAYGGGSKWEQQNALKEGAELVVCTPGRIIDLVKIGATNFIRVTFLVFDEADRMFDMGFEAQVRSISNHIRPDRQCLMFSATFKSKVERLAREALNDPIRIVQGEIGEANADIVQTVEVLPNWEAKWRWILRHLVQFTSQGKVLIFVTKKQNAEDLAQRLRAKDFSLVLLHGDMLQAERNEKLQAFRKQIAIMVATDVAARGLDIPEIRTVINFDIARDIETHIHRIGRTGRAGEKGSAYTLVTEADKEMAGHLVRNLESVNQLVPNSLLQLALKSVWFKNSRLKGQSGGGSQHQRTGLGYKPRNRSNAGNSAMSNDTSRALSFTTVNTSKLNQSTALDLVKGADGTTNRLQAMKAAFKSSYAKTFHASSGNEWAESRAAATDPRPEWKKRLDEAAAAVNRQLVGGVSVSSAENKTDESSYLTSLDSSKGGPTFGSKKRSRWQ</sequence>
<feature type="short sequence motif" description="Q motif" evidence="7">
    <location>
        <begin position="276"/>
        <end position="304"/>
    </location>
</feature>
<dbReference type="SUPFAM" id="SSF52540">
    <property type="entry name" value="P-loop containing nucleoside triphosphate hydrolases"/>
    <property type="match status" value="1"/>
</dbReference>
<dbReference type="Pfam" id="PF00270">
    <property type="entry name" value="DEAD"/>
    <property type="match status" value="1"/>
</dbReference>
<proteinExistence type="predicted"/>
<dbReference type="GO" id="GO:0003676">
    <property type="term" value="F:nucleic acid binding"/>
    <property type="evidence" value="ECO:0007669"/>
    <property type="project" value="InterPro"/>
</dbReference>
<feature type="region of interest" description="Disordered" evidence="8">
    <location>
        <begin position="786"/>
        <end position="824"/>
    </location>
</feature>
<evidence type="ECO:0000259" key="9">
    <source>
        <dbReference type="PROSITE" id="PS51192"/>
    </source>
</evidence>
<dbReference type="WBParaSite" id="SMUV_0000233101-mRNA-1">
    <property type="protein sequence ID" value="SMUV_0000233101-mRNA-1"/>
    <property type="gene ID" value="SMUV_0000233101"/>
</dbReference>
<feature type="compositionally biased region" description="Basic and acidic residues" evidence="8">
    <location>
        <begin position="136"/>
        <end position="176"/>
    </location>
</feature>
<dbReference type="AlphaFoldDB" id="A0A0N5ADR4"/>
<dbReference type="GO" id="GO:0016787">
    <property type="term" value="F:hydrolase activity"/>
    <property type="evidence" value="ECO:0007669"/>
    <property type="project" value="UniProtKB-KW"/>
</dbReference>
<keyword evidence="2" id="KW-0547">Nucleotide-binding</keyword>
<evidence type="ECO:0000256" key="1">
    <source>
        <dbReference type="ARBA" id="ARBA00012552"/>
    </source>
</evidence>
<dbReference type="CDD" id="cd18787">
    <property type="entry name" value="SF2_C_DEAD"/>
    <property type="match status" value="1"/>
</dbReference>
<dbReference type="Gene3D" id="3.40.50.300">
    <property type="entry name" value="P-loop containing nucleotide triphosphate hydrolases"/>
    <property type="match status" value="2"/>
</dbReference>
<feature type="compositionally biased region" description="Acidic residues" evidence="8">
    <location>
        <begin position="90"/>
        <end position="103"/>
    </location>
</feature>
<dbReference type="Proteomes" id="UP000046393">
    <property type="component" value="Unplaced"/>
</dbReference>
<dbReference type="PROSITE" id="PS00039">
    <property type="entry name" value="DEAD_ATP_HELICASE"/>
    <property type="match status" value="1"/>
</dbReference>
<dbReference type="EC" id="3.6.4.13" evidence="1"/>
<dbReference type="GO" id="GO:0003724">
    <property type="term" value="F:RNA helicase activity"/>
    <property type="evidence" value="ECO:0007669"/>
    <property type="project" value="UniProtKB-EC"/>
</dbReference>
<evidence type="ECO:0000256" key="7">
    <source>
        <dbReference type="PROSITE-ProRule" id="PRU00552"/>
    </source>
</evidence>
<keyword evidence="3" id="KW-0378">Hydrolase</keyword>
<evidence type="ECO:0000256" key="4">
    <source>
        <dbReference type="ARBA" id="ARBA00022806"/>
    </source>
</evidence>
<evidence type="ECO:0000256" key="3">
    <source>
        <dbReference type="ARBA" id="ARBA00022801"/>
    </source>
</evidence>
<feature type="domain" description="DEAD-box RNA helicase Q" evidence="11">
    <location>
        <begin position="276"/>
        <end position="304"/>
    </location>
</feature>
<dbReference type="InterPro" id="IPR014001">
    <property type="entry name" value="Helicase_ATP-bd"/>
</dbReference>
<keyword evidence="12" id="KW-1185">Reference proteome</keyword>
<evidence type="ECO:0000313" key="12">
    <source>
        <dbReference type="Proteomes" id="UP000046393"/>
    </source>
</evidence>
<evidence type="ECO:0000256" key="5">
    <source>
        <dbReference type="ARBA" id="ARBA00022840"/>
    </source>
</evidence>
<dbReference type="InterPro" id="IPR011545">
    <property type="entry name" value="DEAD/DEAH_box_helicase_dom"/>
</dbReference>
<dbReference type="InterPro" id="IPR014014">
    <property type="entry name" value="RNA_helicase_DEAD_Q_motif"/>
</dbReference>